<dbReference type="HOGENOM" id="CLU_030831_0_3_1"/>
<gene>
    <name evidence="1" type="ORF">CRE_07048</name>
</gene>
<proteinExistence type="predicted"/>
<accession>E3NGX4</accession>
<name>E3NGX4_CAERE</name>
<dbReference type="OrthoDB" id="5881671at2759"/>
<dbReference type="Proteomes" id="UP000008281">
    <property type="component" value="Unassembled WGS sequence"/>
</dbReference>
<evidence type="ECO:0000313" key="1">
    <source>
        <dbReference type="EMBL" id="EFO97498.1"/>
    </source>
</evidence>
<organism evidence="2">
    <name type="scientific">Caenorhabditis remanei</name>
    <name type="common">Caenorhabditis vulgaris</name>
    <dbReference type="NCBI Taxonomy" id="31234"/>
    <lineage>
        <taxon>Eukaryota</taxon>
        <taxon>Metazoa</taxon>
        <taxon>Ecdysozoa</taxon>
        <taxon>Nematoda</taxon>
        <taxon>Chromadorea</taxon>
        <taxon>Rhabditida</taxon>
        <taxon>Rhabditina</taxon>
        <taxon>Rhabditomorpha</taxon>
        <taxon>Rhabditoidea</taxon>
        <taxon>Rhabditidae</taxon>
        <taxon>Peloderinae</taxon>
        <taxon>Caenorhabditis</taxon>
    </lineage>
</organism>
<dbReference type="PANTHER" id="PTHR23014:SF1">
    <property type="entry name" value="DUF38 DOMAIN-CONTAINING PROTEIN-RELATED"/>
    <property type="match status" value="1"/>
</dbReference>
<dbReference type="EMBL" id="DS268661">
    <property type="protein sequence ID" value="EFO97498.1"/>
    <property type="molecule type" value="Genomic_DNA"/>
</dbReference>
<sequence length="337" mass="39442">MEVEKSALMQFPKEILDLIMRRTDFQTIQCLRKVSHPLRDFIDEKKMEVNLLDLAIDARAGCIDMMISAPRLSLRIEYKKQGNDCLVRCNDRSQKVIRNEYFMKVARNDLRDILTHHKAVMQGGMFSFQNESFHFRSHLYFDYITNLRNDLQATNGTLKIKHIECIVLHEDQVIDLLQLVDLEPLKSIRIISYVQNYEDVFSLDRLVTLPHWRKAEQLVVSGFIVNASIQNFSHFKKAELFVFNMSIGKVNTLKNAYIALPGFNRVFIEFRHFSDFPNFLENFAHPFVDGPQLDNDIRGWFFAIPSSDKVLHITIHRNHGITFRAVERPPPDILIMN</sequence>
<dbReference type="InterPro" id="IPR002900">
    <property type="entry name" value="DUF38/FTH_CAE_spp"/>
</dbReference>
<dbReference type="PANTHER" id="PTHR23014">
    <property type="entry name" value="F-BOX A PROTEIN"/>
    <property type="match status" value="1"/>
</dbReference>
<keyword evidence="2" id="KW-1185">Reference proteome</keyword>
<dbReference type="AlphaFoldDB" id="E3NGX4"/>
<dbReference type="Pfam" id="PF01827">
    <property type="entry name" value="FTH"/>
    <property type="match status" value="1"/>
</dbReference>
<evidence type="ECO:0000313" key="2">
    <source>
        <dbReference type="Proteomes" id="UP000008281"/>
    </source>
</evidence>
<reference evidence="1" key="1">
    <citation type="submission" date="2007-07" db="EMBL/GenBank/DDBJ databases">
        <title>PCAP assembly of the Caenorhabditis remanei genome.</title>
        <authorList>
            <consortium name="The Caenorhabditis remanei Sequencing Consortium"/>
            <person name="Wilson R.K."/>
        </authorList>
    </citation>
    <scope>NUCLEOTIDE SEQUENCE [LARGE SCALE GENOMIC DNA]</scope>
    <source>
        <strain evidence="1">PB4641</strain>
    </source>
</reference>
<protein>
    <submittedName>
        <fullName evidence="1">Uncharacterized protein</fullName>
    </submittedName>
</protein>